<gene>
    <name evidence="13" type="ORF">CAUJ_LOCUS634</name>
</gene>
<feature type="binding site" evidence="11">
    <location>
        <position position="349"/>
    </location>
    <ligand>
        <name>NAD(+)</name>
        <dbReference type="ChEBI" id="CHEBI:57540"/>
    </ligand>
</feature>
<feature type="binding site" evidence="10">
    <location>
        <begin position="164"/>
        <end position="168"/>
    </location>
    <ligand>
        <name>substrate</name>
    </ligand>
</feature>
<sequence length="477" mass="52344">MFKKVERVVCVGAGYVGGPTCAMIAHKCPGITVTVVDMNAAKIDEWNSDKLPIFEHGLDEIVFAARGKNLFFSSDIPKAIREADLIFISVNTPTKTYGRGKGMAPDLKYVESVARTIAQYAGGPKIVVEKSTVPVKAAESIGCILRDAQKNCPELKFQVLSNPEFLAEGTAMRDLANPDRVLIGGESSPEGALAVEALVTVYENWVPRERIITTNTWSSELSKLVANAFLAQRISSINAISAVCEATGADVSEVAHAVGCDTRIGNKFLKASVGFGGSCFQKDVLSLVYLCESLNLQKVADYWHGVIEINDWQRRRFADKIIAELFNTVTDKKIAVFGFAFKKDTGDTRESSAIHVSKHLMEEHARLAIYDPKVPKSQVLYELGLQTSPADVEKLVTVYNDPYEAAKDAHAIVVLTEWDEFTTFDFSRIHASMRHPAAIFDGRLILDQKALREIGFRTFAIGSAPDQAYNLFGTSGY</sequence>
<dbReference type="AlphaFoldDB" id="A0A8S1GMP6"/>
<evidence type="ECO:0000256" key="8">
    <source>
        <dbReference type="PIRNR" id="PIRNR000124"/>
    </source>
</evidence>
<feature type="binding site" evidence="10">
    <location>
        <position position="263"/>
    </location>
    <ligand>
        <name>substrate</name>
    </ligand>
</feature>
<dbReference type="GO" id="GO:0005634">
    <property type="term" value="C:nucleus"/>
    <property type="evidence" value="ECO:0007669"/>
    <property type="project" value="TreeGrafter"/>
</dbReference>
<comment type="function">
    <text evidence="8">Involved in the biosynthesis of glycosaminoglycans; hyaluronan, chondroitin sulfate, and heparan sulfate.</text>
</comment>
<dbReference type="EMBL" id="CAJGYM010000001">
    <property type="protein sequence ID" value="CAD6184715.1"/>
    <property type="molecule type" value="Genomic_DNA"/>
</dbReference>
<dbReference type="InterPro" id="IPR036291">
    <property type="entry name" value="NAD(P)-bd_dom_sf"/>
</dbReference>
<dbReference type="InterPro" id="IPR001732">
    <property type="entry name" value="UDP-Glc/GDP-Man_DH_N"/>
</dbReference>
<dbReference type="FunFam" id="3.40.50.720:FF:000114">
    <property type="entry name" value="UDP-glucose 6-dehydrogenase"/>
    <property type="match status" value="1"/>
</dbReference>
<evidence type="ECO:0000256" key="9">
    <source>
        <dbReference type="PIRSR" id="PIRSR500133-1"/>
    </source>
</evidence>
<dbReference type="GO" id="GO:0006024">
    <property type="term" value="P:glycosaminoglycan biosynthetic process"/>
    <property type="evidence" value="ECO:0007669"/>
    <property type="project" value="TreeGrafter"/>
</dbReference>
<proteinExistence type="inferred from homology"/>
<accession>A0A8S1GMP6</accession>
<feature type="binding site" evidence="10">
    <location>
        <position position="443"/>
    </location>
    <ligand>
        <name>substrate</name>
    </ligand>
</feature>
<dbReference type="Pfam" id="PF03721">
    <property type="entry name" value="UDPG_MGDP_dh_N"/>
    <property type="match status" value="1"/>
</dbReference>
<feature type="binding site" evidence="11">
    <location>
        <begin position="131"/>
        <end position="132"/>
    </location>
    <ligand>
        <name>NAD(+)</name>
        <dbReference type="ChEBI" id="CHEBI:57540"/>
    </ligand>
</feature>
<comment type="catalytic activity">
    <reaction evidence="7 8">
        <text>UDP-alpha-D-glucose + 2 NAD(+) + H2O = UDP-alpha-D-glucuronate + 2 NADH + 3 H(+)</text>
        <dbReference type="Rhea" id="RHEA:23596"/>
        <dbReference type="ChEBI" id="CHEBI:15377"/>
        <dbReference type="ChEBI" id="CHEBI:15378"/>
        <dbReference type="ChEBI" id="CHEBI:57540"/>
        <dbReference type="ChEBI" id="CHEBI:57945"/>
        <dbReference type="ChEBI" id="CHEBI:58052"/>
        <dbReference type="ChEBI" id="CHEBI:58885"/>
        <dbReference type="EC" id="1.1.1.22"/>
    </reaction>
</comment>
<dbReference type="NCBIfam" id="TIGR03026">
    <property type="entry name" value="NDP-sugDHase"/>
    <property type="match status" value="1"/>
</dbReference>
<evidence type="ECO:0000256" key="7">
    <source>
        <dbReference type="ARBA" id="ARBA00047473"/>
    </source>
</evidence>
<reference evidence="13" key="1">
    <citation type="submission" date="2020-10" db="EMBL/GenBank/DDBJ databases">
        <authorList>
            <person name="Kikuchi T."/>
        </authorList>
    </citation>
    <scope>NUCLEOTIDE SEQUENCE</scope>
    <source>
        <strain evidence="13">NKZ352</strain>
    </source>
</reference>
<protein>
    <recommendedName>
        <fullName evidence="4 8">UDP-glucose 6-dehydrogenase</fullName>
        <ecNumber evidence="3 8">1.1.1.22</ecNumber>
    </recommendedName>
</protein>
<feature type="active site" description="Nucleophile" evidence="9">
    <location>
        <position position="279"/>
    </location>
</feature>
<feature type="binding site" evidence="11">
    <location>
        <position position="42"/>
    </location>
    <ligand>
        <name>NAD(+)</name>
        <dbReference type="ChEBI" id="CHEBI:57540"/>
    </ligand>
</feature>
<dbReference type="Gene3D" id="3.40.50.720">
    <property type="entry name" value="NAD(P)-binding Rossmann-like Domain"/>
    <property type="match status" value="2"/>
</dbReference>
<dbReference type="PANTHER" id="PTHR11374:SF3">
    <property type="entry name" value="UDP-GLUCOSE 6-DEHYDROGENASE"/>
    <property type="match status" value="1"/>
</dbReference>
<evidence type="ECO:0000256" key="11">
    <source>
        <dbReference type="PIRSR" id="PIRSR500133-3"/>
    </source>
</evidence>
<evidence type="ECO:0000256" key="1">
    <source>
        <dbReference type="ARBA" id="ARBA00004701"/>
    </source>
</evidence>
<feature type="binding site" evidence="11">
    <location>
        <position position="168"/>
    </location>
    <ligand>
        <name>NAD(+)</name>
        <dbReference type="ChEBI" id="CHEBI:57540"/>
    </ligand>
</feature>
<dbReference type="InterPro" id="IPR008927">
    <property type="entry name" value="6-PGluconate_DH-like_C_sf"/>
</dbReference>
<evidence type="ECO:0000259" key="12">
    <source>
        <dbReference type="SMART" id="SM00984"/>
    </source>
</evidence>
<evidence type="ECO:0000256" key="2">
    <source>
        <dbReference type="ARBA" id="ARBA00006601"/>
    </source>
</evidence>
<feature type="domain" description="UDP-glucose/GDP-mannose dehydrogenase C-terminal" evidence="12">
    <location>
        <begin position="335"/>
        <end position="448"/>
    </location>
</feature>
<evidence type="ECO:0000256" key="6">
    <source>
        <dbReference type="ARBA" id="ARBA00023027"/>
    </source>
</evidence>
<comment type="caution">
    <text evidence="13">The sequence shown here is derived from an EMBL/GenBank/DDBJ whole genome shotgun (WGS) entry which is preliminary data.</text>
</comment>
<dbReference type="OrthoDB" id="5059218at2759"/>
<dbReference type="InterPro" id="IPR017476">
    <property type="entry name" value="UDP-Glc/GDP-Man"/>
</dbReference>
<dbReference type="FunFam" id="1.20.5.100:FF:000001">
    <property type="entry name" value="UDP-glucose 6-dehydrogenase"/>
    <property type="match status" value="1"/>
</dbReference>
<name>A0A8S1GMP6_9PELO</name>
<evidence type="ECO:0000313" key="13">
    <source>
        <dbReference type="EMBL" id="CAD6184715.1"/>
    </source>
</evidence>
<keyword evidence="14" id="KW-1185">Reference proteome</keyword>
<evidence type="ECO:0000313" key="14">
    <source>
        <dbReference type="Proteomes" id="UP000835052"/>
    </source>
</evidence>
<evidence type="ECO:0000256" key="4">
    <source>
        <dbReference type="ARBA" id="ARBA00015132"/>
    </source>
</evidence>
<dbReference type="SUPFAM" id="SSF52413">
    <property type="entry name" value="UDP-glucose/GDP-mannose dehydrogenase C-terminal domain"/>
    <property type="match status" value="1"/>
</dbReference>
<feature type="binding site" evidence="11">
    <location>
        <begin position="90"/>
        <end position="94"/>
    </location>
    <ligand>
        <name>NAD(+)</name>
        <dbReference type="ChEBI" id="CHEBI:57540"/>
    </ligand>
</feature>
<dbReference type="GO" id="GO:0051287">
    <property type="term" value="F:NAD binding"/>
    <property type="evidence" value="ECO:0007669"/>
    <property type="project" value="InterPro"/>
</dbReference>
<dbReference type="InterPro" id="IPR028356">
    <property type="entry name" value="UDPglc_DH_euk"/>
</dbReference>
<feature type="binding site" evidence="11">
    <location>
        <begin position="12"/>
        <end position="17"/>
    </location>
    <ligand>
        <name>NAD(+)</name>
        <dbReference type="ChEBI" id="CHEBI:57540"/>
    </ligand>
</feature>
<dbReference type="InterPro" id="IPR014026">
    <property type="entry name" value="UDP-Glc/GDP-Man_DH_dimer"/>
</dbReference>
<dbReference type="SUPFAM" id="SSF48179">
    <property type="entry name" value="6-phosphogluconate dehydrogenase C-terminal domain-like"/>
    <property type="match status" value="1"/>
</dbReference>
<evidence type="ECO:0000256" key="3">
    <source>
        <dbReference type="ARBA" id="ARBA00012954"/>
    </source>
</evidence>
<feature type="binding site" evidence="11">
    <location>
        <position position="37"/>
    </location>
    <ligand>
        <name>NAD(+)</name>
        <dbReference type="ChEBI" id="CHEBI:57540"/>
    </ligand>
</feature>
<organism evidence="13 14">
    <name type="scientific">Caenorhabditis auriculariae</name>
    <dbReference type="NCBI Taxonomy" id="2777116"/>
    <lineage>
        <taxon>Eukaryota</taxon>
        <taxon>Metazoa</taxon>
        <taxon>Ecdysozoa</taxon>
        <taxon>Nematoda</taxon>
        <taxon>Chromadorea</taxon>
        <taxon>Rhabditida</taxon>
        <taxon>Rhabditina</taxon>
        <taxon>Rhabditomorpha</taxon>
        <taxon>Rhabditoidea</taxon>
        <taxon>Rhabditidae</taxon>
        <taxon>Peloderinae</taxon>
        <taxon>Caenorhabditis</taxon>
    </lineage>
</organism>
<feature type="binding site" evidence="11">
    <location>
        <begin position="279"/>
        <end position="282"/>
    </location>
    <ligand>
        <name>NAD(+)</name>
        <dbReference type="ChEBI" id="CHEBI:57540"/>
    </ligand>
</feature>
<comment type="pathway">
    <text evidence="1">Nucleotide-sugar biosynthesis; UDP-alpha-D-glucuronate biosynthesis; UDP-alpha-D-glucuronate from UDP-alpha-D-glucose: step 1/1.</text>
</comment>
<dbReference type="SMART" id="SM00984">
    <property type="entry name" value="UDPG_MGDP_dh_C"/>
    <property type="match status" value="1"/>
</dbReference>
<dbReference type="PIRSF" id="PIRSF500133">
    <property type="entry name" value="UDPglc_DH_euk"/>
    <property type="match status" value="1"/>
</dbReference>
<dbReference type="Pfam" id="PF03720">
    <property type="entry name" value="UDPG_MGDP_dh_C"/>
    <property type="match status" value="1"/>
</dbReference>
<dbReference type="Pfam" id="PF00984">
    <property type="entry name" value="UDPG_MGDP_dh"/>
    <property type="match status" value="1"/>
</dbReference>
<keyword evidence="6 8" id="KW-0520">NAD</keyword>
<dbReference type="Proteomes" id="UP000835052">
    <property type="component" value="Unassembled WGS sequence"/>
</dbReference>
<feature type="binding site" evidence="10">
    <location>
        <begin position="341"/>
        <end position="342"/>
    </location>
    <ligand>
        <name>substrate</name>
    </ligand>
</feature>
<keyword evidence="5 8" id="KW-0560">Oxidoreductase</keyword>
<comment type="similarity">
    <text evidence="2 8">Belongs to the UDP-glucose/GDP-mannose dehydrogenase family.</text>
</comment>
<feature type="binding site" evidence="10">
    <location>
        <begin position="270"/>
        <end position="276"/>
    </location>
    <ligand>
        <name>substrate</name>
    </ligand>
</feature>
<dbReference type="PIRSF" id="PIRSF000124">
    <property type="entry name" value="UDPglc_GDPman_dh"/>
    <property type="match status" value="1"/>
</dbReference>
<dbReference type="Gene3D" id="1.20.5.100">
    <property type="entry name" value="Cytochrome c1, transmembrane anchor, C-terminal"/>
    <property type="match status" value="1"/>
</dbReference>
<dbReference type="EC" id="1.1.1.22" evidence="3 8"/>
<dbReference type="FunFam" id="3.40.50.720:FF:000032">
    <property type="entry name" value="UDP-glucose 6-dehydrogenase"/>
    <property type="match status" value="1"/>
</dbReference>
<evidence type="ECO:0000256" key="5">
    <source>
        <dbReference type="ARBA" id="ARBA00023002"/>
    </source>
</evidence>
<dbReference type="GO" id="GO:0003979">
    <property type="term" value="F:UDP-glucose 6-dehydrogenase activity"/>
    <property type="evidence" value="ECO:0007669"/>
    <property type="project" value="UniProtKB-EC"/>
</dbReference>
<dbReference type="PANTHER" id="PTHR11374">
    <property type="entry name" value="UDP-GLUCOSE DEHYDROGENASE/UDP-MANNAC DEHYDROGENASE"/>
    <property type="match status" value="1"/>
</dbReference>
<dbReference type="SUPFAM" id="SSF51735">
    <property type="entry name" value="NAD(P)-binding Rossmann-fold domains"/>
    <property type="match status" value="1"/>
</dbReference>
<evidence type="ECO:0000256" key="10">
    <source>
        <dbReference type="PIRSR" id="PIRSR500133-2"/>
    </source>
</evidence>
<dbReference type="InterPro" id="IPR014027">
    <property type="entry name" value="UDP-Glc/GDP-Man_DH_C"/>
</dbReference>
<feature type="binding site" evidence="10">
    <location>
        <begin position="223"/>
        <end position="227"/>
    </location>
    <ligand>
        <name>substrate</name>
    </ligand>
</feature>
<dbReference type="InterPro" id="IPR036220">
    <property type="entry name" value="UDP-Glc/GDP-Man_DH_C_sf"/>
</dbReference>